<sequence length="377" mass="41766">MLLPAIGHFVNGSQIRTNTGTPTNISFFTTIIGYPSVNKSSATEAILNACLAIEKHIGIKSEESRVNCSATVESLLTELKNISPRLIQTWDEAVILLQSFGLYKQGGAAYDRSIMCTLYNSSALVRRQTKSGNIAVEKPVLNIAAAAHPADIFSSVSSPVHETLDEMRQRLEQKQNEQEHIEKNQEIVAESRRSKVAKVPLRSDDAGRLTKEKTTSSHKAATYFSKVAIDPNWDMETLNSFSKKLAQHNVSLKAYQASFNTELSTYTTEEETTGDDNSMDLSPSREDIVTSPPQPTIPPRIGIQTIASQSTNRGFLTPPPPPRKLKTLQRNRTQINDFFAPASNLTPQKHIYPAPSPTKKKTEDIPPPSQEYPYQNI</sequence>
<proteinExistence type="predicted"/>
<accession>A0A819SB84</accession>
<gene>
    <name evidence="2" type="ORF">JBS370_LOCUS29350</name>
</gene>
<dbReference type="AlphaFoldDB" id="A0A819SB84"/>
<feature type="region of interest" description="Disordered" evidence="1">
    <location>
        <begin position="338"/>
        <end position="377"/>
    </location>
</feature>
<dbReference type="EMBL" id="CAJOBD010006272">
    <property type="protein sequence ID" value="CAF4056663.1"/>
    <property type="molecule type" value="Genomic_DNA"/>
</dbReference>
<organism evidence="2 3">
    <name type="scientific">Rotaria sordida</name>
    <dbReference type="NCBI Taxonomy" id="392033"/>
    <lineage>
        <taxon>Eukaryota</taxon>
        <taxon>Metazoa</taxon>
        <taxon>Spiralia</taxon>
        <taxon>Gnathifera</taxon>
        <taxon>Rotifera</taxon>
        <taxon>Eurotatoria</taxon>
        <taxon>Bdelloidea</taxon>
        <taxon>Philodinida</taxon>
        <taxon>Philodinidae</taxon>
        <taxon>Rotaria</taxon>
    </lineage>
</organism>
<reference evidence="2" key="1">
    <citation type="submission" date="2021-02" db="EMBL/GenBank/DDBJ databases">
        <authorList>
            <person name="Nowell W R."/>
        </authorList>
    </citation>
    <scope>NUCLEOTIDE SEQUENCE</scope>
</reference>
<protein>
    <submittedName>
        <fullName evidence="2">Uncharacterized protein</fullName>
    </submittedName>
</protein>
<name>A0A819SB84_9BILA</name>
<dbReference type="Proteomes" id="UP000663836">
    <property type="component" value="Unassembled WGS sequence"/>
</dbReference>
<feature type="compositionally biased region" description="Acidic residues" evidence="1">
    <location>
        <begin position="268"/>
        <end position="278"/>
    </location>
</feature>
<evidence type="ECO:0000313" key="3">
    <source>
        <dbReference type="Proteomes" id="UP000663836"/>
    </source>
</evidence>
<evidence type="ECO:0000313" key="2">
    <source>
        <dbReference type="EMBL" id="CAF4056663.1"/>
    </source>
</evidence>
<evidence type="ECO:0000256" key="1">
    <source>
        <dbReference type="SAM" id="MobiDB-lite"/>
    </source>
</evidence>
<comment type="caution">
    <text evidence="2">The sequence shown here is derived from an EMBL/GenBank/DDBJ whole genome shotgun (WGS) entry which is preliminary data.</text>
</comment>
<feature type="region of interest" description="Disordered" evidence="1">
    <location>
        <begin position="265"/>
        <end position="300"/>
    </location>
</feature>